<accession>A0A9D1H4C7</accession>
<dbReference type="Proteomes" id="UP000824165">
    <property type="component" value="Unassembled WGS sequence"/>
</dbReference>
<gene>
    <name evidence="2" type="primary">hemZ</name>
    <name evidence="2" type="ORF">IAA60_03645</name>
</gene>
<dbReference type="PANTHER" id="PTHR13932">
    <property type="entry name" value="COPROPORPHYRINIGEN III OXIDASE"/>
    <property type="match status" value="1"/>
</dbReference>
<dbReference type="InterPro" id="IPR034505">
    <property type="entry name" value="Coproporphyrinogen-III_oxidase"/>
</dbReference>
<organism evidence="2 3">
    <name type="scientific">Candidatus Ornithomonoglobus intestinigallinarum</name>
    <dbReference type="NCBI Taxonomy" id="2840894"/>
    <lineage>
        <taxon>Bacteria</taxon>
        <taxon>Bacillati</taxon>
        <taxon>Bacillota</taxon>
        <taxon>Clostridia</taxon>
        <taxon>Candidatus Ornithomonoglobus</taxon>
    </lineage>
</organism>
<evidence type="ECO:0000313" key="2">
    <source>
        <dbReference type="EMBL" id="HIT84984.1"/>
    </source>
</evidence>
<dbReference type="InterPro" id="IPR023995">
    <property type="entry name" value="HemZ"/>
</dbReference>
<reference evidence="2" key="2">
    <citation type="journal article" date="2021" name="PeerJ">
        <title>Extensive microbial diversity within the chicken gut microbiome revealed by metagenomics and culture.</title>
        <authorList>
            <person name="Gilroy R."/>
            <person name="Ravi A."/>
            <person name="Getino M."/>
            <person name="Pursley I."/>
            <person name="Horton D.L."/>
            <person name="Alikhan N.F."/>
            <person name="Baker D."/>
            <person name="Gharbi K."/>
            <person name="Hall N."/>
            <person name="Watson M."/>
            <person name="Adriaenssens E.M."/>
            <person name="Foster-Nyarko E."/>
            <person name="Jarju S."/>
            <person name="Secka A."/>
            <person name="Antonio M."/>
            <person name="Oren A."/>
            <person name="Chaudhuri R.R."/>
            <person name="La Ragione R."/>
            <person name="Hildebrand F."/>
            <person name="Pallen M.J."/>
        </authorList>
    </citation>
    <scope>NUCLEOTIDE SEQUENCE</scope>
    <source>
        <strain evidence="2">CHK181-108</strain>
    </source>
</reference>
<name>A0A9D1H4C7_9FIRM</name>
<dbReference type="PROSITE" id="PS51918">
    <property type="entry name" value="RADICAL_SAM"/>
    <property type="match status" value="1"/>
</dbReference>
<dbReference type="Gene3D" id="3.80.30.20">
    <property type="entry name" value="tm_1862 like domain"/>
    <property type="match status" value="1"/>
</dbReference>
<dbReference type="GO" id="GO:0006779">
    <property type="term" value="P:porphyrin-containing compound biosynthetic process"/>
    <property type="evidence" value="ECO:0007669"/>
    <property type="project" value="TreeGrafter"/>
</dbReference>
<dbReference type="AlphaFoldDB" id="A0A9D1H4C7"/>
<dbReference type="NCBIfam" id="TIGR03994">
    <property type="entry name" value="rSAM_HemZ"/>
    <property type="match status" value="1"/>
</dbReference>
<feature type="domain" description="Radical SAM core" evidence="1">
    <location>
        <begin position="148"/>
        <end position="398"/>
    </location>
</feature>
<dbReference type="SFLD" id="SFLDS00029">
    <property type="entry name" value="Radical_SAM"/>
    <property type="match status" value="1"/>
</dbReference>
<comment type="caution">
    <text evidence="2">The sequence shown here is derived from an EMBL/GenBank/DDBJ whole genome shotgun (WGS) entry which is preliminary data.</text>
</comment>
<dbReference type="SFLD" id="SFLDG01082">
    <property type="entry name" value="B12-binding_domain_containing"/>
    <property type="match status" value="1"/>
</dbReference>
<evidence type="ECO:0000259" key="1">
    <source>
        <dbReference type="PROSITE" id="PS51918"/>
    </source>
</evidence>
<dbReference type="InterPro" id="IPR023404">
    <property type="entry name" value="rSAM_horseshoe"/>
</dbReference>
<dbReference type="GO" id="GO:0051539">
    <property type="term" value="F:4 iron, 4 sulfur cluster binding"/>
    <property type="evidence" value="ECO:0007669"/>
    <property type="project" value="TreeGrafter"/>
</dbReference>
<dbReference type="PANTHER" id="PTHR13932:SF1">
    <property type="entry name" value="OXYGEN-INDEPENDENT COPROPORPHYRINOGEN-III OXIDASE-LIKE PROTEIN HEMZ"/>
    <property type="match status" value="1"/>
</dbReference>
<dbReference type="GO" id="GO:0005737">
    <property type="term" value="C:cytoplasm"/>
    <property type="evidence" value="ECO:0007669"/>
    <property type="project" value="TreeGrafter"/>
</dbReference>
<evidence type="ECO:0000313" key="3">
    <source>
        <dbReference type="Proteomes" id="UP000824165"/>
    </source>
</evidence>
<proteinExistence type="predicted"/>
<dbReference type="InterPro" id="IPR007197">
    <property type="entry name" value="rSAM"/>
</dbReference>
<dbReference type="Pfam" id="PF04055">
    <property type="entry name" value="Radical_SAM"/>
    <property type="match status" value="1"/>
</dbReference>
<dbReference type="EMBL" id="DVLU01000030">
    <property type="protein sequence ID" value="HIT84984.1"/>
    <property type="molecule type" value="Genomic_DNA"/>
</dbReference>
<dbReference type="SMART" id="SM00729">
    <property type="entry name" value="Elp3"/>
    <property type="match status" value="1"/>
</dbReference>
<protein>
    <submittedName>
        <fullName evidence="2">Coproporphyrinogen dehydrogenase HemZ</fullName>
        <ecNumber evidence="2">1.3.98.3</ecNumber>
    </submittedName>
</protein>
<dbReference type="SFLD" id="SFLDF00310">
    <property type="entry name" value="oxygen-independent_coproporphy"/>
    <property type="match status" value="1"/>
</dbReference>
<dbReference type="SFLD" id="SFLDG01065">
    <property type="entry name" value="anaerobic_coproporphyrinogen-I"/>
    <property type="match status" value="1"/>
</dbReference>
<dbReference type="InterPro" id="IPR006638">
    <property type="entry name" value="Elp3/MiaA/NifB-like_rSAM"/>
</dbReference>
<dbReference type="EC" id="1.3.98.3" evidence="2"/>
<dbReference type="InterPro" id="IPR058240">
    <property type="entry name" value="rSAM_sf"/>
</dbReference>
<dbReference type="CDD" id="cd01335">
    <property type="entry name" value="Radical_SAM"/>
    <property type="match status" value="1"/>
</dbReference>
<dbReference type="SUPFAM" id="SSF102114">
    <property type="entry name" value="Radical SAM enzymes"/>
    <property type="match status" value="1"/>
</dbReference>
<dbReference type="GO" id="GO:0051989">
    <property type="term" value="F:coproporphyrinogen dehydrogenase activity"/>
    <property type="evidence" value="ECO:0007669"/>
    <property type="project" value="UniProtKB-EC"/>
</dbReference>
<sequence length="474" mass="53341">MLIIQNGFECRYELNIFAGLFFGDDEDVTVCSDLKYDGRVINVYTQINFNGKAYFDDFYFSYENAGKKVLTCACTRSFCRAAGKIRKINLPWGVMCGIRPAKNVREMKESGLDENAVRAALRDIYDVSPEKIDLAVNVAKNEEYLLSKIPENSVSLYIGIPFCPTRCLYCSFVSTDVRVSGKYMDGFVEKLLLEIDKTSQLLEDAGLFANNIYIGGGTPTTLSETHLGAIFKRLQKRFDFSKIGEFTLEAGRPDTITPEKLSAARCGGVNRISINPQTLNNETLKRIGRSHSAELFFEKFALARSFGFDNINTDLIAGLPGENTEMFKNSIDGVLALDPENVTIHSMCVKRAASLRFTDTHLTEGKLMNEMLGYAQKRMAETKREPYYMYRQKNISGNLENVGYAKQGKMSAYNVNIMEEKQTIIALGGGGSTKVVRGGRIERIFNFKDPLEYIRRFDEILKKKDETAEVIKGE</sequence>
<keyword evidence="2" id="KW-0560">Oxidoreductase</keyword>
<reference evidence="2" key="1">
    <citation type="submission" date="2020-10" db="EMBL/GenBank/DDBJ databases">
        <authorList>
            <person name="Gilroy R."/>
        </authorList>
    </citation>
    <scope>NUCLEOTIDE SEQUENCE</scope>
    <source>
        <strain evidence="2">CHK181-108</strain>
    </source>
</reference>